<accession>A0A833SWT3</accession>
<keyword evidence="3" id="KW-1185">Reference proteome</keyword>
<dbReference type="EMBL" id="JAACNO010002740">
    <property type="protein sequence ID" value="KAF4131369.1"/>
    <property type="molecule type" value="Genomic_DNA"/>
</dbReference>
<gene>
    <name evidence="1" type="ORF">GN244_ATG07794</name>
    <name evidence="2" type="ORF">GN958_ATG19479</name>
</gene>
<evidence type="ECO:0000313" key="2">
    <source>
        <dbReference type="EMBL" id="KAF4131369.1"/>
    </source>
</evidence>
<organism evidence="1 3">
    <name type="scientific">Phytophthora infestans</name>
    <name type="common">Potato late blight agent</name>
    <name type="synonym">Botrytis infestans</name>
    <dbReference type="NCBI Taxonomy" id="4787"/>
    <lineage>
        <taxon>Eukaryota</taxon>
        <taxon>Sar</taxon>
        <taxon>Stramenopiles</taxon>
        <taxon>Oomycota</taxon>
        <taxon>Peronosporomycetes</taxon>
        <taxon>Peronosporales</taxon>
        <taxon>Peronosporaceae</taxon>
        <taxon>Phytophthora</taxon>
    </lineage>
</organism>
<dbReference type="Proteomes" id="UP000602510">
    <property type="component" value="Unassembled WGS sequence"/>
</dbReference>
<protein>
    <submittedName>
        <fullName evidence="1">Uncharacterized protein</fullName>
    </submittedName>
</protein>
<dbReference type="AlphaFoldDB" id="A0A833SWT3"/>
<dbReference type="Proteomes" id="UP000704712">
    <property type="component" value="Unassembled WGS sequence"/>
</dbReference>
<name>A0A833SWT3_PHYIN</name>
<evidence type="ECO:0000313" key="3">
    <source>
        <dbReference type="Proteomes" id="UP000602510"/>
    </source>
</evidence>
<dbReference type="EMBL" id="WSZM01000156">
    <property type="protein sequence ID" value="KAF4039983.1"/>
    <property type="molecule type" value="Genomic_DNA"/>
</dbReference>
<reference evidence="1" key="1">
    <citation type="submission" date="2020-04" db="EMBL/GenBank/DDBJ databases">
        <title>Hybrid Assembly of Korean Phytophthora infestans isolates.</title>
        <authorList>
            <person name="Prokchorchik M."/>
            <person name="Lee Y."/>
            <person name="Seo J."/>
            <person name="Cho J.-H."/>
            <person name="Park Y.-E."/>
            <person name="Jang D.-C."/>
            <person name="Im J.-S."/>
            <person name="Choi J.-G."/>
            <person name="Park H.-J."/>
            <person name="Lee G.-B."/>
            <person name="Lee Y.-G."/>
            <person name="Hong S.-Y."/>
            <person name="Cho K."/>
            <person name="Sohn K.H."/>
        </authorList>
    </citation>
    <scope>NUCLEOTIDE SEQUENCE</scope>
    <source>
        <strain evidence="1">KR_1_A1</strain>
        <strain evidence="2">KR_2_A2</strain>
    </source>
</reference>
<evidence type="ECO:0000313" key="1">
    <source>
        <dbReference type="EMBL" id="KAF4039983.1"/>
    </source>
</evidence>
<comment type="caution">
    <text evidence="1">The sequence shown here is derived from an EMBL/GenBank/DDBJ whole genome shotgun (WGS) entry which is preliminary data.</text>
</comment>
<sequence length="111" mass="12456">MLDATATTTPTDMIENEEANRNIHLSRDDNLIMVNWMEVEDSLAAIHGSGDKIRIGGKPKIKNFDASTALAKHVISKTDNNALRGVGLTGQKMQQRWRAYMRRSQYTVDLP</sequence>
<proteinExistence type="predicted"/>